<evidence type="ECO:0000313" key="3">
    <source>
        <dbReference type="Proteomes" id="UP000297295"/>
    </source>
</evidence>
<dbReference type="AlphaFoldDB" id="A0A4E0PUD1"/>
<accession>A0A4E0PUD1</accession>
<reference evidence="2 3" key="1">
    <citation type="submission" date="2017-11" db="EMBL/GenBank/DDBJ databases">
        <title>Isolation and Characterization of Methanogenic Archaea from Saline Meromictic Lake at Siberia.</title>
        <authorList>
            <person name="Shen Y."/>
            <person name="Huang H.-H."/>
            <person name="Lai M.-C."/>
            <person name="Chen S.-C."/>
        </authorList>
    </citation>
    <scope>NUCLEOTIDE SEQUENCE [LARGE SCALE GENOMIC DNA]</scope>
    <source>
        <strain evidence="2 3">SY-01</strain>
    </source>
</reference>
<protein>
    <recommendedName>
        <fullName evidence="1">AAA domain-containing protein</fullName>
    </recommendedName>
</protein>
<comment type="caution">
    <text evidence="2">The sequence shown here is derived from an EMBL/GenBank/DDBJ whole genome shotgun (WGS) entry which is preliminary data.</text>
</comment>
<dbReference type="Proteomes" id="UP000297295">
    <property type="component" value="Unassembled WGS sequence"/>
</dbReference>
<proteinExistence type="predicted"/>
<keyword evidence="3" id="KW-1185">Reference proteome</keyword>
<evidence type="ECO:0000313" key="2">
    <source>
        <dbReference type="EMBL" id="TGC06764.1"/>
    </source>
</evidence>
<sequence>MTGSNATMLSRELGTHLTGRHLSYSLYPYSFKEFLYFKEHSSSCQKR</sequence>
<dbReference type="EMBL" id="PGGK01000023">
    <property type="protein sequence ID" value="TGC06764.1"/>
    <property type="molecule type" value="Genomic_DNA"/>
</dbReference>
<name>A0A4E0PUD1_9EURY</name>
<organism evidence="2 3">
    <name type="scientific">Methanolobus halotolerans</name>
    <dbReference type="NCBI Taxonomy" id="2052935"/>
    <lineage>
        <taxon>Archaea</taxon>
        <taxon>Methanobacteriati</taxon>
        <taxon>Methanobacteriota</taxon>
        <taxon>Stenosarchaea group</taxon>
        <taxon>Methanomicrobia</taxon>
        <taxon>Methanosarcinales</taxon>
        <taxon>Methanosarcinaceae</taxon>
        <taxon>Methanolobus</taxon>
    </lineage>
</organism>
<dbReference type="Pfam" id="PF13173">
    <property type="entry name" value="AAA_14"/>
    <property type="match status" value="1"/>
</dbReference>
<feature type="domain" description="AAA" evidence="1">
    <location>
        <begin position="1"/>
        <end position="35"/>
    </location>
</feature>
<dbReference type="OrthoDB" id="371918at2157"/>
<dbReference type="PANTHER" id="PTHR33295:SF18">
    <property type="entry name" value="AAA+ ATPASE DOMAIN-CONTAINING PROTEIN"/>
    <property type="match status" value="1"/>
</dbReference>
<gene>
    <name evidence="2" type="ORF">CUN85_12660</name>
</gene>
<evidence type="ECO:0000259" key="1">
    <source>
        <dbReference type="Pfam" id="PF13173"/>
    </source>
</evidence>
<dbReference type="PANTHER" id="PTHR33295">
    <property type="entry name" value="ATPASE"/>
    <property type="match status" value="1"/>
</dbReference>
<dbReference type="InterPro" id="IPR041682">
    <property type="entry name" value="AAA_14"/>
</dbReference>